<dbReference type="EMBL" id="JACIER010000010">
    <property type="protein sequence ID" value="MBB4044769.1"/>
    <property type="molecule type" value="Genomic_DNA"/>
</dbReference>
<dbReference type="Pfam" id="PF16405">
    <property type="entry name" value="DUF5013"/>
    <property type="match status" value="1"/>
</dbReference>
<dbReference type="PROSITE" id="PS51257">
    <property type="entry name" value="PROKAR_LIPOPROTEIN"/>
    <property type="match status" value="1"/>
</dbReference>
<dbReference type="InterPro" id="IPR002909">
    <property type="entry name" value="IPT_dom"/>
</dbReference>
<dbReference type="Proteomes" id="UP000560658">
    <property type="component" value="Unassembled WGS sequence"/>
</dbReference>
<dbReference type="CDD" id="cd00102">
    <property type="entry name" value="IPT"/>
    <property type="match status" value="2"/>
</dbReference>
<dbReference type="SUPFAM" id="SSF81296">
    <property type="entry name" value="E set domains"/>
    <property type="match status" value="2"/>
</dbReference>
<gene>
    <name evidence="4" type="ORF">GGR06_002567</name>
</gene>
<keyword evidence="5" id="KW-1185">Reference proteome</keyword>
<keyword evidence="1" id="KW-0732">Signal</keyword>
<feature type="chain" id="PRO_5032560067" description="IPT/TIG domain-containing protein" evidence="1">
    <location>
        <begin position="23"/>
        <end position="387"/>
    </location>
</feature>
<dbReference type="InterPro" id="IPR013783">
    <property type="entry name" value="Ig-like_fold"/>
</dbReference>
<dbReference type="AlphaFoldDB" id="A0A840D1T2"/>
<sequence length="387" mass="42019">MKHLLKNTFALHLLAMVTSMLIVGCEQDPQIKKYVYPMPEVSGMTPSIGYVTSQVVITGTNFGDRTESVKVLFGGVQATKVLMCKNNRIAVEVPENAVSGDVTLQVWTNEVGVIGQYTVLPTPHIQAVVSDNESGAGVAEPGDKVTILGENFGTDANLISVDFNGTPATDIALIDEKTIEATTPVGYASGNVTVTIRGYEMKGSALFNPTMKGDVTMVYLQNYKQPFATTGTGEWTDPNDWNQSMKNPTGCRQEKNGVSWLVFQKGWGKTDLIDAKVWQTTQLRKGTYRMEISYTGTYVPNKDGNRVVALIVKGAAETSIPTDLSTITAQNGTYVAFNDWDKDGVEGIMKTPSFTLDDASDVVIGFLTTIKSSNTYFKAADVKLILE</sequence>
<feature type="domain" description="IPT/TIG" evidence="2">
    <location>
        <begin position="137"/>
        <end position="198"/>
    </location>
</feature>
<feature type="signal peptide" evidence="1">
    <location>
        <begin position="1"/>
        <end position="22"/>
    </location>
</feature>
<comment type="caution">
    <text evidence="4">The sequence shown here is derived from an EMBL/GenBank/DDBJ whole genome shotgun (WGS) entry which is preliminary data.</text>
</comment>
<accession>A0A840D1T2</accession>
<evidence type="ECO:0000259" key="2">
    <source>
        <dbReference type="Pfam" id="PF01833"/>
    </source>
</evidence>
<dbReference type="InterPro" id="IPR014756">
    <property type="entry name" value="Ig_E-set"/>
</dbReference>
<feature type="domain" description="DUF5013" evidence="3">
    <location>
        <begin position="221"/>
        <end position="365"/>
    </location>
</feature>
<evidence type="ECO:0000313" key="5">
    <source>
        <dbReference type="Proteomes" id="UP000560658"/>
    </source>
</evidence>
<reference evidence="4" key="1">
    <citation type="submission" date="2020-08" db="EMBL/GenBank/DDBJ databases">
        <title>Genomic Encyclopedia of Type Strains, Phase IV (KMG-IV): sequencing the most valuable type-strain genomes for metagenomic binning, comparative biology and taxonomic classification.</title>
        <authorList>
            <person name="Goeker M."/>
        </authorList>
    </citation>
    <scope>NUCLEOTIDE SEQUENCE [LARGE SCALE GENOMIC DNA]</scope>
    <source>
        <strain evidence="4">DSM 105720</strain>
    </source>
</reference>
<proteinExistence type="predicted"/>
<evidence type="ECO:0000259" key="3">
    <source>
        <dbReference type="Pfam" id="PF16405"/>
    </source>
</evidence>
<evidence type="ECO:0000256" key="1">
    <source>
        <dbReference type="SAM" id="SignalP"/>
    </source>
</evidence>
<dbReference type="InterPro" id="IPR032181">
    <property type="entry name" value="DUF5013"/>
</dbReference>
<name>A0A840D1T2_9BACE</name>
<protein>
    <recommendedName>
        <fullName evidence="6">IPT/TIG domain-containing protein</fullName>
    </recommendedName>
</protein>
<dbReference type="Gene3D" id="2.60.40.10">
    <property type="entry name" value="Immunoglobulins"/>
    <property type="match status" value="2"/>
</dbReference>
<feature type="domain" description="IPT/TIG" evidence="2">
    <location>
        <begin position="39"/>
        <end position="112"/>
    </location>
</feature>
<evidence type="ECO:0000313" key="4">
    <source>
        <dbReference type="EMBL" id="MBB4044769.1"/>
    </source>
</evidence>
<organism evidence="4 5">
    <name type="scientific">Bacteroides reticulotermitis</name>
    <dbReference type="NCBI Taxonomy" id="1133319"/>
    <lineage>
        <taxon>Bacteria</taxon>
        <taxon>Pseudomonadati</taxon>
        <taxon>Bacteroidota</taxon>
        <taxon>Bacteroidia</taxon>
        <taxon>Bacteroidales</taxon>
        <taxon>Bacteroidaceae</taxon>
        <taxon>Bacteroides</taxon>
    </lineage>
</organism>
<dbReference type="Pfam" id="PF01833">
    <property type="entry name" value="TIG"/>
    <property type="match status" value="2"/>
</dbReference>
<evidence type="ECO:0008006" key="6">
    <source>
        <dbReference type="Google" id="ProtNLM"/>
    </source>
</evidence>
<dbReference type="RefSeq" id="WP_044163481.1">
    <property type="nucleotide sequence ID" value="NZ_JACIER010000010.1"/>
</dbReference>